<dbReference type="Pfam" id="PF06011">
    <property type="entry name" value="TRP"/>
    <property type="match status" value="1"/>
</dbReference>
<feature type="transmembrane region" description="Helical" evidence="1">
    <location>
        <begin position="433"/>
        <end position="453"/>
    </location>
</feature>
<evidence type="ECO:0000313" key="3">
    <source>
        <dbReference type="EMBL" id="CAE8714956.1"/>
    </source>
</evidence>
<feature type="domain" description="TRP C-terminal" evidence="2">
    <location>
        <begin position="257"/>
        <end position="538"/>
    </location>
</feature>
<dbReference type="PANTHER" id="PTHR46967">
    <property type="entry name" value="INSULIN-LIKE GROWTH FACTOR BINDING PROTEIN,N-TERMINAL"/>
    <property type="match status" value="1"/>
</dbReference>
<feature type="transmembrane region" description="Helical" evidence="1">
    <location>
        <begin position="328"/>
        <end position="351"/>
    </location>
</feature>
<keyword evidence="1" id="KW-1133">Transmembrane helix</keyword>
<feature type="transmembrane region" description="Helical" evidence="1">
    <location>
        <begin position="232"/>
        <end position="251"/>
    </location>
</feature>
<feature type="transmembrane region" description="Helical" evidence="1">
    <location>
        <begin position="521"/>
        <end position="544"/>
    </location>
</feature>
<dbReference type="Gene3D" id="2.10.50.10">
    <property type="entry name" value="Tumor Necrosis Factor Receptor, subunit A, domain 2"/>
    <property type="match status" value="1"/>
</dbReference>
<name>A0A813L2B0_POLGL</name>
<sequence length="918" mass="99289">MRACVPCQAGYVAGKLGSIKCSACEPGSYADAAGLATCEPCYGGSSAPQSGAKECQLCEKGRFAGDGQTICDSCESILSGSDSSRGASSSAECSCPAGTYRLLSACAACPEGMFCLGGSERPKQKAGYWASTQEPSTSGMSGTYSVLLCRDRLQCPDGTAQEPTEHCAEGREGVACNDCKRSFTRSEDGRCKECGAASAWTFAGPAVVVTVFGIAVMLLVRNDITKQDLTMLTLVTLAGQLLTAVQSLGAVRSLSIQWVQPLKTVLDIMVVIVSFDFKVLNVSCFLGKDDPVSFFLIRLFVYPFISASLFAGFLVSKTTSRPSSFDSWFNLNGMLLTVLYIALSFTVLLPFQCMANPNGSLGMVSNPGLLCWNSEKHTALVVLGIIGILVYPVAILGWASWITLMYPSLVSAGQGLQLVRRYRFLFTRFKPSCYYFGVVNLFRCFLVALTPTALTQAPALQIIVLGAIFMMSAAVQAWTRPWRTEASNIADILISLSLVIILLGIAPLLKVDQSEKESILGGVVTAVIFGGLTVFFCISGYVLVRRFRTSKGYEVFLCHHKGSAGVLCRYIKMILTKHARGNVFLDSDQLENLDLLFDTVKCQTKTLVVVLTPQVLTRIWCAGEIVSAHRNKVPIVSLICSGYEHPDQSQIEAVPSVWTEKQKQTLANFGITMEMVKDAYAYLILLQATVLSRFGSVEEQENTIVSLANQCKMSKRIMVRLTAASTRPRLLITGAVADAEALSVCMVLRNLVQDHIQVETAVMRSPEQLAVAGRYANYLVVVLSKGMLRDPAFANMLLVAEGLERRLEIVTINADSGFEFPSLEFYSELERDCLGSPGLLGSGADLAKAYQSLLSLLALPLSPQASQGLLEKQVSEISRRFRSYATREKGFAADAVADAAVARGQPKSRTASTALDRE</sequence>
<feature type="transmembrane region" description="Helical" evidence="1">
    <location>
        <begin position="295"/>
        <end position="316"/>
    </location>
</feature>
<feature type="transmembrane region" description="Helical" evidence="1">
    <location>
        <begin position="199"/>
        <end position="220"/>
    </location>
</feature>
<protein>
    <recommendedName>
        <fullName evidence="2">TRP C-terminal domain-containing protein</fullName>
    </recommendedName>
</protein>
<reference evidence="3" key="1">
    <citation type="submission" date="2021-02" db="EMBL/GenBank/DDBJ databases">
        <authorList>
            <person name="Dougan E. K."/>
            <person name="Rhodes N."/>
            <person name="Thang M."/>
            <person name="Chan C."/>
        </authorList>
    </citation>
    <scope>NUCLEOTIDE SEQUENCE</scope>
</reference>
<dbReference type="AlphaFoldDB" id="A0A813L2B0"/>
<dbReference type="SMART" id="SM01411">
    <property type="entry name" value="Ephrin_rec_like"/>
    <property type="match status" value="2"/>
</dbReference>
<gene>
    <name evidence="3" type="ORF">PGLA2088_LOCUS38289</name>
</gene>
<dbReference type="InterPro" id="IPR035897">
    <property type="entry name" value="Toll_tir_struct_dom_sf"/>
</dbReference>
<evidence type="ECO:0000256" key="1">
    <source>
        <dbReference type="SAM" id="Phobius"/>
    </source>
</evidence>
<dbReference type="EMBL" id="CAJNNW010032689">
    <property type="protein sequence ID" value="CAE8714956.1"/>
    <property type="molecule type" value="Genomic_DNA"/>
</dbReference>
<dbReference type="Proteomes" id="UP000626109">
    <property type="component" value="Unassembled WGS sequence"/>
</dbReference>
<dbReference type="InterPro" id="IPR010308">
    <property type="entry name" value="TRP_C"/>
</dbReference>
<evidence type="ECO:0000259" key="2">
    <source>
        <dbReference type="Pfam" id="PF06011"/>
    </source>
</evidence>
<dbReference type="SUPFAM" id="SSF57184">
    <property type="entry name" value="Growth factor receptor domain"/>
    <property type="match status" value="1"/>
</dbReference>
<feature type="transmembrane region" description="Helical" evidence="1">
    <location>
        <begin position="459"/>
        <end position="478"/>
    </location>
</feature>
<feature type="transmembrane region" description="Helical" evidence="1">
    <location>
        <begin position="379"/>
        <end position="412"/>
    </location>
</feature>
<dbReference type="InterPro" id="IPR009030">
    <property type="entry name" value="Growth_fac_rcpt_cys_sf"/>
</dbReference>
<keyword evidence="1" id="KW-0472">Membrane</keyword>
<proteinExistence type="predicted"/>
<accession>A0A813L2B0</accession>
<organism evidence="3 4">
    <name type="scientific">Polarella glacialis</name>
    <name type="common">Dinoflagellate</name>
    <dbReference type="NCBI Taxonomy" id="89957"/>
    <lineage>
        <taxon>Eukaryota</taxon>
        <taxon>Sar</taxon>
        <taxon>Alveolata</taxon>
        <taxon>Dinophyceae</taxon>
        <taxon>Suessiales</taxon>
        <taxon>Suessiaceae</taxon>
        <taxon>Polarella</taxon>
    </lineage>
</organism>
<keyword evidence="1" id="KW-0812">Transmembrane</keyword>
<feature type="transmembrane region" description="Helical" evidence="1">
    <location>
        <begin position="490"/>
        <end position="509"/>
    </location>
</feature>
<comment type="caution">
    <text evidence="3">The sequence shown here is derived from an EMBL/GenBank/DDBJ whole genome shotgun (WGS) entry which is preliminary data.</text>
</comment>
<dbReference type="SUPFAM" id="SSF52200">
    <property type="entry name" value="Toll/Interleukin receptor TIR domain"/>
    <property type="match status" value="1"/>
</dbReference>
<evidence type="ECO:0000313" key="4">
    <source>
        <dbReference type="Proteomes" id="UP000626109"/>
    </source>
</evidence>
<dbReference type="PANTHER" id="PTHR46967:SF1">
    <property type="entry name" value="KERATIN-ASSOCIATED PROTEIN 16-1-LIKE"/>
    <property type="match status" value="1"/>
</dbReference>